<feature type="transmembrane region" description="Helical" evidence="1">
    <location>
        <begin position="42"/>
        <end position="67"/>
    </location>
</feature>
<name>A0A8J3IWM5_9ACTN</name>
<evidence type="ECO:0000313" key="2">
    <source>
        <dbReference type="EMBL" id="GID10028.1"/>
    </source>
</evidence>
<dbReference type="AlphaFoldDB" id="A0A8J3IWM5"/>
<sequence length="73" mass="7585">MRTGLLGAALLIGIGVVAIVKPSAIDEELQRTRAVEGFAPRFGRGMGCVLGPIFVAMGLLLAFASLFGKVIVK</sequence>
<gene>
    <name evidence="2" type="ORF">Aru02nite_09170</name>
</gene>
<evidence type="ECO:0000256" key="1">
    <source>
        <dbReference type="SAM" id="Phobius"/>
    </source>
</evidence>
<dbReference type="Proteomes" id="UP000612808">
    <property type="component" value="Unassembled WGS sequence"/>
</dbReference>
<evidence type="ECO:0000313" key="3">
    <source>
        <dbReference type="Proteomes" id="UP000612808"/>
    </source>
</evidence>
<accession>A0A8J3IWM5</accession>
<keyword evidence="1" id="KW-1133">Transmembrane helix</keyword>
<organism evidence="2 3">
    <name type="scientific">Actinocatenispora rupis</name>
    <dbReference type="NCBI Taxonomy" id="519421"/>
    <lineage>
        <taxon>Bacteria</taxon>
        <taxon>Bacillati</taxon>
        <taxon>Actinomycetota</taxon>
        <taxon>Actinomycetes</taxon>
        <taxon>Micromonosporales</taxon>
        <taxon>Micromonosporaceae</taxon>
        <taxon>Actinocatenispora</taxon>
    </lineage>
</organism>
<keyword evidence="3" id="KW-1185">Reference proteome</keyword>
<protein>
    <submittedName>
        <fullName evidence="2">Uncharacterized protein</fullName>
    </submittedName>
</protein>
<keyword evidence="1" id="KW-0812">Transmembrane</keyword>
<dbReference type="EMBL" id="BOMB01000004">
    <property type="protein sequence ID" value="GID10028.1"/>
    <property type="molecule type" value="Genomic_DNA"/>
</dbReference>
<reference evidence="2" key="1">
    <citation type="submission" date="2021-01" db="EMBL/GenBank/DDBJ databases">
        <title>Whole genome shotgun sequence of Actinocatenispora rupis NBRC 107355.</title>
        <authorList>
            <person name="Komaki H."/>
            <person name="Tamura T."/>
        </authorList>
    </citation>
    <scope>NUCLEOTIDE SEQUENCE</scope>
    <source>
        <strain evidence="2">NBRC 107355</strain>
    </source>
</reference>
<comment type="caution">
    <text evidence="2">The sequence shown here is derived from an EMBL/GenBank/DDBJ whole genome shotgun (WGS) entry which is preliminary data.</text>
</comment>
<proteinExistence type="predicted"/>
<keyword evidence="1" id="KW-0472">Membrane</keyword>